<dbReference type="NCBIfam" id="TIGR00163">
    <property type="entry name" value="PS_decarb"/>
    <property type="match status" value="1"/>
</dbReference>
<dbReference type="InterPro" id="IPR033177">
    <property type="entry name" value="PSD-B"/>
</dbReference>
<protein>
    <recommendedName>
        <fullName evidence="3">phosphatidylserine decarboxylase</fullName>
        <ecNumber evidence="3">4.1.1.65</ecNumber>
    </recommendedName>
</protein>
<organism evidence="13 14">
    <name type="scientific">Salipaludibacillus aurantiacus</name>
    <dbReference type="NCBI Taxonomy" id="1601833"/>
    <lineage>
        <taxon>Bacteria</taxon>
        <taxon>Bacillati</taxon>
        <taxon>Bacillota</taxon>
        <taxon>Bacilli</taxon>
        <taxon>Bacillales</taxon>
        <taxon>Bacillaceae</taxon>
    </lineage>
</organism>
<gene>
    <name evidence="13" type="ORF">SAMN05518684_103136</name>
</gene>
<dbReference type="OrthoDB" id="9802030at2"/>
<dbReference type="PANTHER" id="PTHR10067:SF6">
    <property type="entry name" value="PHOSPHATIDYLSERINE DECARBOXYLASE PROENZYME, MITOCHONDRIAL"/>
    <property type="match status" value="1"/>
</dbReference>
<dbReference type="Proteomes" id="UP000198571">
    <property type="component" value="Unassembled WGS sequence"/>
</dbReference>
<keyword evidence="7" id="KW-0865">Zymogen</keyword>
<reference evidence="14" key="1">
    <citation type="submission" date="2016-10" db="EMBL/GenBank/DDBJ databases">
        <authorList>
            <person name="Varghese N."/>
            <person name="Submissions S."/>
        </authorList>
    </citation>
    <scope>NUCLEOTIDE SEQUENCE [LARGE SCALE GENOMIC DNA]</scope>
    <source>
        <strain evidence="14">S9</strain>
    </source>
</reference>
<evidence type="ECO:0000256" key="3">
    <source>
        <dbReference type="ARBA" id="ARBA00012243"/>
    </source>
</evidence>
<dbReference type="EMBL" id="FOGT01000003">
    <property type="protein sequence ID" value="SER71728.1"/>
    <property type="molecule type" value="Genomic_DNA"/>
</dbReference>
<evidence type="ECO:0000313" key="14">
    <source>
        <dbReference type="Proteomes" id="UP000198571"/>
    </source>
</evidence>
<keyword evidence="4" id="KW-0444">Lipid biosynthesis</keyword>
<evidence type="ECO:0000256" key="6">
    <source>
        <dbReference type="ARBA" id="ARBA00023098"/>
    </source>
</evidence>
<dbReference type="GO" id="GO:0004609">
    <property type="term" value="F:phosphatidylserine decarboxylase activity"/>
    <property type="evidence" value="ECO:0007669"/>
    <property type="project" value="UniProtKB-EC"/>
</dbReference>
<evidence type="ECO:0000256" key="11">
    <source>
        <dbReference type="ARBA" id="ARBA00023317"/>
    </source>
</evidence>
<dbReference type="STRING" id="1601833.SAMN05518684_103136"/>
<dbReference type="EC" id="4.1.1.65" evidence="3"/>
<dbReference type="GO" id="GO:0006646">
    <property type="term" value="P:phosphatidylethanolamine biosynthetic process"/>
    <property type="evidence" value="ECO:0007669"/>
    <property type="project" value="UniProtKB-UniPathway"/>
</dbReference>
<evidence type="ECO:0000256" key="9">
    <source>
        <dbReference type="ARBA" id="ARBA00023239"/>
    </source>
</evidence>
<sequence length="262" mass="29444">MKKEFYRLMLGLTNNSFYNSIIKEFTNKRVSKILIPSFSKTFGINEEELARPYSDYKSLSDFFSRELKEGARQLSEMENDVVSPVDGVISEAGTVTEDMSFPVKGKKHSLKTMLGLEEAVNRYAGGEYCVFYLSPKDYHRIHAPYYGTVVRRWALGKYSEPVNALGFNFGKEPLATNYRLVTEMKHDGGRMAVVKVGALNVNSIHPVHVDKAVVEKGREMAYFSFGSSVVLLFEPGTVAIKEELKGKVTPVKQGETIGVWRG</sequence>
<keyword evidence="6" id="KW-0443">Lipid metabolism</keyword>
<keyword evidence="8" id="KW-0594">Phospholipid biosynthesis</keyword>
<comment type="pathway">
    <text evidence="2">Lipid metabolism.</text>
</comment>
<dbReference type="RefSeq" id="WP_093047930.1">
    <property type="nucleotide sequence ID" value="NZ_FOGT01000003.1"/>
</dbReference>
<name>A0A1H9RG94_9BACI</name>
<accession>A0A1H9RG94</accession>
<comment type="pathway">
    <text evidence="12">Phospholipid metabolism; phosphatidylethanolamine biosynthesis.</text>
</comment>
<keyword evidence="11" id="KW-0670">Pyruvate</keyword>
<comment type="cofactor">
    <cofactor evidence="1">
        <name>pyruvate</name>
        <dbReference type="ChEBI" id="CHEBI:15361"/>
    </cofactor>
</comment>
<evidence type="ECO:0000256" key="8">
    <source>
        <dbReference type="ARBA" id="ARBA00023209"/>
    </source>
</evidence>
<dbReference type="Pfam" id="PF02666">
    <property type="entry name" value="PS_Dcarbxylase"/>
    <property type="match status" value="1"/>
</dbReference>
<keyword evidence="9" id="KW-0456">Lyase</keyword>
<evidence type="ECO:0000256" key="1">
    <source>
        <dbReference type="ARBA" id="ARBA00001928"/>
    </source>
</evidence>
<dbReference type="InterPro" id="IPR003817">
    <property type="entry name" value="PS_Dcarbxylase"/>
</dbReference>
<evidence type="ECO:0000313" key="13">
    <source>
        <dbReference type="EMBL" id="SER71728.1"/>
    </source>
</evidence>
<evidence type="ECO:0000256" key="10">
    <source>
        <dbReference type="ARBA" id="ARBA00023264"/>
    </source>
</evidence>
<dbReference type="UniPathway" id="UPA00558"/>
<evidence type="ECO:0000256" key="2">
    <source>
        <dbReference type="ARBA" id="ARBA00005189"/>
    </source>
</evidence>
<dbReference type="NCBIfam" id="NF002853">
    <property type="entry name" value="PRK03140.1"/>
    <property type="match status" value="1"/>
</dbReference>
<dbReference type="AlphaFoldDB" id="A0A1H9RG94"/>
<evidence type="ECO:0000256" key="5">
    <source>
        <dbReference type="ARBA" id="ARBA00022793"/>
    </source>
</evidence>
<evidence type="ECO:0000256" key="12">
    <source>
        <dbReference type="ARBA" id="ARBA00024326"/>
    </source>
</evidence>
<keyword evidence="5" id="KW-0210">Decarboxylase</keyword>
<dbReference type="PANTHER" id="PTHR10067">
    <property type="entry name" value="PHOSPHATIDYLSERINE DECARBOXYLASE"/>
    <property type="match status" value="1"/>
</dbReference>
<proteinExistence type="predicted"/>
<keyword evidence="10" id="KW-1208">Phospholipid metabolism</keyword>
<evidence type="ECO:0000256" key="7">
    <source>
        <dbReference type="ARBA" id="ARBA00023145"/>
    </source>
</evidence>
<keyword evidence="14" id="KW-1185">Reference proteome</keyword>
<evidence type="ECO:0000256" key="4">
    <source>
        <dbReference type="ARBA" id="ARBA00022516"/>
    </source>
</evidence>